<name>A0ABM1YRP5_AEDAL</name>
<dbReference type="InterPro" id="IPR039970">
    <property type="entry name" value="TF_Grauzone"/>
</dbReference>
<protein>
    <recommendedName>
        <fullName evidence="3">C2H2-type domain-containing protein</fullName>
    </recommendedName>
</protein>
<sequence>MSIGKCRLCLMGCPVTYVEDEELRWVVDKIFYFKIFRNPGDVALVCETCRETVTGFHEYAESVWSNQQFLRASAVPSTSKGIVTKPDPDGDHVAKREREEDEEEPPLPVAYLETSMANEDESLEDDDEEADYKGDREWMVPEDDDDLEEGDESGDEAITSDPIKSEKKVKRAVFEMDQDMEDVEYLEDEVQPKKQRTPKVKKSGPSKPVVTKVVESPKTELEEQLLQHYNLLCDLCGQPLSGFAELMRHFKNIHNQPGYLNCCNKKITKKCWMIEHIQVHLNPDIFHCAICRKSYSSSRVLKEHTKEVHTPNEERSIKCETCHKPFATQRALSAHLMVSHGSVPCPECHKLLASQGSLKKHMVMMHGEGEQHVCDVCARVFRSKPCFDKHVKMHLGTFEVERVQCTLCLAWLTNKYCLRQHMRRIHTNADEVVSCEICGRAQRNQVMLRHHMTRAHGESRFECDVCFKKFKRPHHMREHKAIHHTGEDLYGCDYCPERFNNKNKQCLHRKTCHPVEFEEEMRRRAMKDV</sequence>
<dbReference type="Proteomes" id="UP000069940">
    <property type="component" value="Unassembled WGS sequence"/>
</dbReference>
<feature type="domain" description="C2H2-type" evidence="3">
    <location>
        <begin position="372"/>
        <end position="399"/>
    </location>
</feature>
<dbReference type="EnsemblMetazoa" id="AALFPA23_011556.R16398">
    <property type="protein sequence ID" value="AALFPA23_011556.P16398"/>
    <property type="gene ID" value="AALFPA23_011556"/>
</dbReference>
<dbReference type="SUPFAM" id="SSF57716">
    <property type="entry name" value="Glucocorticoid receptor-like (DNA-binding domain)"/>
    <property type="match status" value="1"/>
</dbReference>
<dbReference type="GeneID" id="109623111"/>
<feature type="domain" description="C2H2-type" evidence="3">
    <location>
        <begin position="403"/>
        <end position="431"/>
    </location>
</feature>
<reference evidence="5" key="1">
    <citation type="journal article" date="2015" name="Proc. Natl. Acad. Sci. U.S.A.">
        <title>Genome sequence of the Asian Tiger mosquito, Aedes albopictus, reveals insights into its biology, genetics, and evolution.</title>
        <authorList>
            <person name="Chen X.G."/>
            <person name="Jiang X."/>
            <person name="Gu J."/>
            <person name="Xu M."/>
            <person name="Wu Y."/>
            <person name="Deng Y."/>
            <person name="Zhang C."/>
            <person name="Bonizzoni M."/>
            <person name="Dermauw W."/>
            <person name="Vontas J."/>
            <person name="Armbruster P."/>
            <person name="Huang X."/>
            <person name="Yang Y."/>
            <person name="Zhang H."/>
            <person name="He W."/>
            <person name="Peng H."/>
            <person name="Liu Y."/>
            <person name="Wu K."/>
            <person name="Chen J."/>
            <person name="Lirakis M."/>
            <person name="Topalis P."/>
            <person name="Van Leeuwen T."/>
            <person name="Hall A.B."/>
            <person name="Jiang X."/>
            <person name="Thorpe C."/>
            <person name="Mueller R.L."/>
            <person name="Sun C."/>
            <person name="Waterhouse R.M."/>
            <person name="Yan G."/>
            <person name="Tu Z.J."/>
            <person name="Fang X."/>
            <person name="James A.A."/>
        </authorList>
    </citation>
    <scope>NUCLEOTIDE SEQUENCE [LARGE SCALE GENOMIC DNA]</scope>
    <source>
        <strain evidence="5">Foshan</strain>
    </source>
</reference>
<organism evidence="4 5">
    <name type="scientific">Aedes albopictus</name>
    <name type="common">Asian tiger mosquito</name>
    <name type="synonym">Stegomyia albopicta</name>
    <dbReference type="NCBI Taxonomy" id="7160"/>
    <lineage>
        <taxon>Eukaryota</taxon>
        <taxon>Metazoa</taxon>
        <taxon>Ecdysozoa</taxon>
        <taxon>Arthropoda</taxon>
        <taxon>Hexapoda</taxon>
        <taxon>Insecta</taxon>
        <taxon>Pterygota</taxon>
        <taxon>Neoptera</taxon>
        <taxon>Endopterygota</taxon>
        <taxon>Diptera</taxon>
        <taxon>Nematocera</taxon>
        <taxon>Culicoidea</taxon>
        <taxon>Culicidae</taxon>
        <taxon>Culicinae</taxon>
        <taxon>Aedini</taxon>
        <taxon>Aedes</taxon>
        <taxon>Stegomyia</taxon>
    </lineage>
</organism>
<feature type="compositionally biased region" description="Basic residues" evidence="2">
    <location>
        <begin position="193"/>
        <end position="204"/>
    </location>
</feature>
<proteinExistence type="predicted"/>
<evidence type="ECO:0000313" key="4">
    <source>
        <dbReference type="EnsemblMetazoa" id="AALFPA23_011556.P16398"/>
    </source>
</evidence>
<feature type="region of interest" description="Disordered" evidence="2">
    <location>
        <begin position="186"/>
        <end position="214"/>
    </location>
</feature>
<feature type="domain" description="C2H2-type" evidence="3">
    <location>
        <begin position="461"/>
        <end position="489"/>
    </location>
</feature>
<dbReference type="Gene3D" id="3.30.160.60">
    <property type="entry name" value="Classic Zinc Finger"/>
    <property type="match status" value="4"/>
</dbReference>
<reference evidence="4" key="2">
    <citation type="submission" date="2025-05" db="UniProtKB">
        <authorList>
            <consortium name="EnsemblMetazoa"/>
        </authorList>
    </citation>
    <scope>IDENTIFICATION</scope>
    <source>
        <strain evidence="4">Foshan</strain>
    </source>
</reference>
<dbReference type="Gene3D" id="3.40.1800.20">
    <property type="match status" value="1"/>
</dbReference>
<feature type="region of interest" description="Disordered" evidence="2">
    <location>
        <begin position="75"/>
        <end position="161"/>
    </location>
</feature>
<keyword evidence="5" id="KW-1185">Reference proteome</keyword>
<dbReference type="InterPro" id="IPR036236">
    <property type="entry name" value="Znf_C2H2_sf"/>
</dbReference>
<keyword evidence="1" id="KW-0863">Zinc-finger</keyword>
<feature type="domain" description="C2H2-type" evidence="3">
    <location>
        <begin position="286"/>
        <end position="314"/>
    </location>
</feature>
<feature type="compositionally biased region" description="Acidic residues" evidence="2">
    <location>
        <begin position="118"/>
        <end position="130"/>
    </location>
</feature>
<feature type="compositionally biased region" description="Low complexity" evidence="2">
    <location>
        <begin position="205"/>
        <end position="214"/>
    </location>
</feature>
<dbReference type="PROSITE" id="PS00028">
    <property type="entry name" value="ZINC_FINGER_C2H2_1"/>
    <property type="match status" value="8"/>
</dbReference>
<dbReference type="InterPro" id="IPR013087">
    <property type="entry name" value="Znf_C2H2_type"/>
</dbReference>
<feature type="compositionally biased region" description="Basic and acidic residues" evidence="2">
    <location>
        <begin position="86"/>
        <end position="98"/>
    </location>
</feature>
<dbReference type="PROSITE" id="PS50157">
    <property type="entry name" value="ZINC_FINGER_C2H2_2"/>
    <property type="match status" value="6"/>
</dbReference>
<evidence type="ECO:0000259" key="3">
    <source>
        <dbReference type="PROSITE" id="PS50157"/>
    </source>
</evidence>
<dbReference type="SMART" id="SM00868">
    <property type="entry name" value="zf-AD"/>
    <property type="match status" value="1"/>
</dbReference>
<keyword evidence="1" id="KW-0479">Metal-binding</keyword>
<evidence type="ECO:0000256" key="2">
    <source>
        <dbReference type="SAM" id="MobiDB-lite"/>
    </source>
</evidence>
<dbReference type="Pfam" id="PF00096">
    <property type="entry name" value="zf-C2H2"/>
    <property type="match status" value="2"/>
</dbReference>
<accession>A0ABM1YRP5</accession>
<dbReference type="PANTHER" id="PTHR23225">
    <property type="entry name" value="ZINC FINGER PROTEIN"/>
    <property type="match status" value="1"/>
</dbReference>
<dbReference type="PANTHER" id="PTHR23225:SF2">
    <property type="entry name" value="AT09679P-RELATED"/>
    <property type="match status" value="1"/>
</dbReference>
<feature type="domain" description="C2H2-type" evidence="3">
    <location>
        <begin position="343"/>
        <end position="371"/>
    </location>
</feature>
<dbReference type="Pfam" id="PF13912">
    <property type="entry name" value="zf-C2H2_6"/>
    <property type="match status" value="1"/>
</dbReference>
<feature type="compositionally biased region" description="Acidic residues" evidence="2">
    <location>
        <begin position="140"/>
        <end position="155"/>
    </location>
</feature>
<dbReference type="SUPFAM" id="SSF57667">
    <property type="entry name" value="beta-beta-alpha zinc fingers"/>
    <property type="match status" value="4"/>
</dbReference>
<evidence type="ECO:0000313" key="5">
    <source>
        <dbReference type="Proteomes" id="UP000069940"/>
    </source>
</evidence>
<dbReference type="InterPro" id="IPR012934">
    <property type="entry name" value="Znf_AD"/>
</dbReference>
<dbReference type="SMART" id="SM00355">
    <property type="entry name" value="ZnF_C2H2"/>
    <property type="match status" value="9"/>
</dbReference>
<keyword evidence="1" id="KW-0862">Zinc</keyword>
<evidence type="ECO:0000256" key="1">
    <source>
        <dbReference type="PROSITE-ProRule" id="PRU00042"/>
    </source>
</evidence>
<feature type="domain" description="C2H2-type" evidence="3">
    <location>
        <begin position="317"/>
        <end position="344"/>
    </location>
</feature>
<dbReference type="RefSeq" id="XP_019933139.2">
    <property type="nucleotide sequence ID" value="XM_020077580.3"/>
</dbReference>